<evidence type="ECO:0000313" key="2">
    <source>
        <dbReference type="Proteomes" id="UP000198403"/>
    </source>
</evidence>
<dbReference type="AlphaFoldDB" id="A0A238VWY8"/>
<organism evidence="1 2">
    <name type="scientific">Blastococcus mobilis</name>
    <dbReference type="NCBI Taxonomy" id="1938746"/>
    <lineage>
        <taxon>Bacteria</taxon>
        <taxon>Bacillati</taxon>
        <taxon>Actinomycetota</taxon>
        <taxon>Actinomycetes</taxon>
        <taxon>Geodermatophilales</taxon>
        <taxon>Geodermatophilaceae</taxon>
        <taxon>Blastococcus</taxon>
    </lineage>
</organism>
<reference evidence="1 2" key="1">
    <citation type="submission" date="2017-06" db="EMBL/GenBank/DDBJ databases">
        <authorList>
            <person name="Kim H.J."/>
            <person name="Triplett B.A."/>
        </authorList>
    </citation>
    <scope>NUCLEOTIDE SEQUENCE [LARGE SCALE GENOMIC DNA]</scope>
    <source>
        <strain evidence="1 2">DSM 44272</strain>
    </source>
</reference>
<sequence length="82" mass="8827">MGRATDPGPVDSVRRALNVLADGLGFTDATNADIARATGRQPNAKRKSTQVGYALRTLREAGEIRVEYDPAASARRIHLHQG</sequence>
<name>A0A238VWY8_9ACTN</name>
<keyword evidence="2" id="KW-1185">Reference proteome</keyword>
<evidence type="ECO:0000313" key="1">
    <source>
        <dbReference type="EMBL" id="SNR38845.1"/>
    </source>
</evidence>
<proteinExistence type="predicted"/>
<dbReference type="Proteomes" id="UP000198403">
    <property type="component" value="Unassembled WGS sequence"/>
</dbReference>
<protein>
    <submittedName>
        <fullName evidence="1">Uncharacterized protein</fullName>
    </submittedName>
</protein>
<dbReference type="EMBL" id="FZNO01000005">
    <property type="protein sequence ID" value="SNR38845.1"/>
    <property type="molecule type" value="Genomic_DNA"/>
</dbReference>
<gene>
    <name evidence="1" type="ORF">SAMN06272737_105129</name>
</gene>
<accession>A0A238VWY8</accession>
<dbReference type="RefSeq" id="WP_089335728.1">
    <property type="nucleotide sequence ID" value="NZ_FZNO01000005.1"/>
</dbReference>